<feature type="region of interest" description="Disordered" evidence="2">
    <location>
        <begin position="105"/>
        <end position="125"/>
    </location>
</feature>
<evidence type="ECO:0000256" key="2">
    <source>
        <dbReference type="SAM" id="MobiDB-lite"/>
    </source>
</evidence>
<dbReference type="Gene3D" id="3.40.50.2020">
    <property type="match status" value="1"/>
</dbReference>
<feature type="domain" description="Phosphoribosyltransferase" evidence="3">
    <location>
        <begin position="162"/>
        <end position="227"/>
    </location>
</feature>
<keyword evidence="4" id="KW-0328">Glycosyltransferase</keyword>
<dbReference type="PANTHER" id="PTHR47505">
    <property type="entry name" value="DNA UTILIZATION PROTEIN YHGH"/>
    <property type="match status" value="1"/>
</dbReference>
<comment type="similarity">
    <text evidence="1">Belongs to the ComF/GntX family.</text>
</comment>
<gene>
    <name evidence="4" type="ORF">B0I08_103151</name>
</gene>
<organism evidence="4 5">
    <name type="scientific">Glaciihabitans tibetensis</name>
    <dbReference type="NCBI Taxonomy" id="1266600"/>
    <lineage>
        <taxon>Bacteria</taxon>
        <taxon>Bacillati</taxon>
        <taxon>Actinomycetota</taxon>
        <taxon>Actinomycetes</taxon>
        <taxon>Micrococcales</taxon>
        <taxon>Microbacteriaceae</taxon>
        <taxon>Glaciihabitans</taxon>
    </lineage>
</organism>
<dbReference type="InterPro" id="IPR029057">
    <property type="entry name" value="PRTase-like"/>
</dbReference>
<name>A0A2T0VFJ8_9MICO</name>
<keyword evidence="5" id="KW-1185">Reference proteome</keyword>
<dbReference type="Pfam" id="PF00156">
    <property type="entry name" value="Pribosyltran"/>
    <property type="match status" value="1"/>
</dbReference>
<dbReference type="EMBL" id="PVTL01000003">
    <property type="protein sequence ID" value="PRY68946.1"/>
    <property type="molecule type" value="Genomic_DNA"/>
</dbReference>
<comment type="caution">
    <text evidence="4">The sequence shown here is derived from an EMBL/GenBank/DDBJ whole genome shotgun (WGS) entry which is preliminary data.</text>
</comment>
<accession>A0A2T0VFJ8</accession>
<proteinExistence type="inferred from homology"/>
<evidence type="ECO:0000259" key="3">
    <source>
        <dbReference type="Pfam" id="PF00156"/>
    </source>
</evidence>
<evidence type="ECO:0000313" key="4">
    <source>
        <dbReference type="EMBL" id="PRY68946.1"/>
    </source>
</evidence>
<keyword evidence="4" id="KW-0808">Transferase</keyword>
<dbReference type="GO" id="GO:0016757">
    <property type="term" value="F:glycosyltransferase activity"/>
    <property type="evidence" value="ECO:0007669"/>
    <property type="project" value="UniProtKB-KW"/>
</dbReference>
<dbReference type="InterPro" id="IPR051910">
    <property type="entry name" value="ComF/GntX_DNA_util-trans"/>
</dbReference>
<dbReference type="SUPFAM" id="SSF53271">
    <property type="entry name" value="PRTase-like"/>
    <property type="match status" value="1"/>
</dbReference>
<sequence length="284" mass="30964">MNSLVAALSRSLLDALAVFFPVDCEGCSAPDRVVCASCREQLVPEVAARILPNGLTVYTALIYHSVPRRLVLALKEEGRTEIARYLAVPLRAAIQVTQDRLLTRNAEPTSPPHRALTPPELAPVPTSSAAWRRRGFDPVALLCRRAGYRPSRVLVSARRTRSQKTLGEHERAANLTGSMRSRMSLEGRRFVIVDDVLTTGATLGEARRAIVAAGGEVVCAVAVAYTPRVIQHGAFEKKVVSDIASQGVYGEQHKARKVIAWHTGGAQVSRRSAWKFPSPVETWA</sequence>
<dbReference type="PANTHER" id="PTHR47505:SF1">
    <property type="entry name" value="DNA UTILIZATION PROTEIN YHGH"/>
    <property type="match status" value="1"/>
</dbReference>
<evidence type="ECO:0000256" key="1">
    <source>
        <dbReference type="ARBA" id="ARBA00008007"/>
    </source>
</evidence>
<reference evidence="4 5" key="1">
    <citation type="submission" date="2018-03" db="EMBL/GenBank/DDBJ databases">
        <title>Genomic Encyclopedia of Type Strains, Phase III (KMG-III): the genomes of soil and plant-associated and newly described type strains.</title>
        <authorList>
            <person name="Whitman W."/>
        </authorList>
    </citation>
    <scope>NUCLEOTIDE SEQUENCE [LARGE SCALE GENOMIC DNA]</scope>
    <source>
        <strain evidence="4 5">CGMCC 1.12484</strain>
    </source>
</reference>
<protein>
    <submittedName>
        <fullName evidence="4">Putative amidophosphoribosyltransferase</fullName>
    </submittedName>
</protein>
<dbReference type="OrthoDB" id="5242900at2"/>
<dbReference type="CDD" id="cd06223">
    <property type="entry name" value="PRTases_typeI"/>
    <property type="match status" value="1"/>
</dbReference>
<dbReference type="InterPro" id="IPR000836">
    <property type="entry name" value="PRTase_dom"/>
</dbReference>
<dbReference type="AlphaFoldDB" id="A0A2T0VFJ8"/>
<dbReference type="Proteomes" id="UP000237983">
    <property type="component" value="Unassembled WGS sequence"/>
</dbReference>
<evidence type="ECO:0000313" key="5">
    <source>
        <dbReference type="Proteomes" id="UP000237983"/>
    </source>
</evidence>
<dbReference type="RefSeq" id="WP_106211126.1">
    <property type="nucleotide sequence ID" value="NZ_PVTL01000003.1"/>
</dbReference>